<proteinExistence type="predicted"/>
<organism evidence="1 2">
    <name type="scientific">Hymenolepis diminuta</name>
    <name type="common">Rat tapeworm</name>
    <dbReference type="NCBI Taxonomy" id="6216"/>
    <lineage>
        <taxon>Eukaryota</taxon>
        <taxon>Metazoa</taxon>
        <taxon>Spiralia</taxon>
        <taxon>Lophotrochozoa</taxon>
        <taxon>Platyhelminthes</taxon>
        <taxon>Cestoda</taxon>
        <taxon>Eucestoda</taxon>
        <taxon>Cyclophyllidea</taxon>
        <taxon>Hymenolepididae</taxon>
        <taxon>Hymenolepis</taxon>
    </lineage>
</organism>
<evidence type="ECO:0000313" key="2">
    <source>
        <dbReference type="Proteomes" id="UP000321570"/>
    </source>
</evidence>
<dbReference type="AlphaFoldDB" id="A0A564YKC6"/>
<name>A0A564YKC6_HYMDI</name>
<dbReference type="EMBL" id="CABIJS010000233">
    <property type="protein sequence ID" value="VUZ47399.1"/>
    <property type="molecule type" value="Genomic_DNA"/>
</dbReference>
<dbReference type="Proteomes" id="UP000321570">
    <property type="component" value="Unassembled WGS sequence"/>
</dbReference>
<accession>A0A564YKC6</accession>
<sequence length="59" mass="6902">MSSPIMQFQMIPKDQCVPGASWEGPDIHYNLICSSLRLQRSTMVILFTFAFLLYERLNY</sequence>
<protein>
    <submittedName>
        <fullName evidence="1">Uncharacterized protein</fullName>
    </submittedName>
</protein>
<evidence type="ECO:0000313" key="1">
    <source>
        <dbReference type="EMBL" id="VUZ47399.1"/>
    </source>
</evidence>
<gene>
    <name evidence="1" type="ORF">WMSIL1_LOCUS6973</name>
</gene>
<keyword evidence="2" id="KW-1185">Reference proteome</keyword>
<reference evidence="1 2" key="1">
    <citation type="submission" date="2019-07" db="EMBL/GenBank/DDBJ databases">
        <authorList>
            <person name="Jastrzebski P J."/>
            <person name="Paukszto L."/>
            <person name="Jastrzebski P J."/>
        </authorList>
    </citation>
    <scope>NUCLEOTIDE SEQUENCE [LARGE SCALE GENOMIC DNA]</scope>
    <source>
        <strain evidence="1 2">WMS-il1</strain>
    </source>
</reference>